<sequence>LLKKEADIGRTSETVCSSGAERVCISEIFYREKVSASQKS</sequence>
<organism evidence="1">
    <name type="scientific">marine sediment metagenome</name>
    <dbReference type="NCBI Taxonomy" id="412755"/>
    <lineage>
        <taxon>unclassified sequences</taxon>
        <taxon>metagenomes</taxon>
        <taxon>ecological metagenomes</taxon>
    </lineage>
</organism>
<feature type="non-terminal residue" evidence="1">
    <location>
        <position position="1"/>
    </location>
</feature>
<protein>
    <submittedName>
        <fullName evidence="1">Uncharacterized protein</fullName>
    </submittedName>
</protein>
<dbReference type="EMBL" id="BART01005585">
    <property type="protein sequence ID" value="GAG67872.1"/>
    <property type="molecule type" value="Genomic_DNA"/>
</dbReference>
<proteinExistence type="predicted"/>
<dbReference type="AlphaFoldDB" id="X1ADA5"/>
<comment type="caution">
    <text evidence="1">The sequence shown here is derived from an EMBL/GenBank/DDBJ whole genome shotgun (WGS) entry which is preliminary data.</text>
</comment>
<reference evidence="1" key="1">
    <citation type="journal article" date="2014" name="Front. Microbiol.">
        <title>High frequency of phylogenetically diverse reductive dehalogenase-homologous genes in deep subseafloor sedimentary metagenomes.</title>
        <authorList>
            <person name="Kawai M."/>
            <person name="Futagami T."/>
            <person name="Toyoda A."/>
            <person name="Takaki Y."/>
            <person name="Nishi S."/>
            <person name="Hori S."/>
            <person name="Arai W."/>
            <person name="Tsubouchi T."/>
            <person name="Morono Y."/>
            <person name="Uchiyama I."/>
            <person name="Ito T."/>
            <person name="Fujiyama A."/>
            <person name="Inagaki F."/>
            <person name="Takami H."/>
        </authorList>
    </citation>
    <scope>NUCLEOTIDE SEQUENCE</scope>
    <source>
        <strain evidence="1">Expedition CK06-06</strain>
    </source>
</reference>
<name>X1ADA5_9ZZZZ</name>
<accession>X1ADA5</accession>
<gene>
    <name evidence="1" type="ORF">S01H4_12850</name>
</gene>
<evidence type="ECO:0000313" key="1">
    <source>
        <dbReference type="EMBL" id="GAG67872.1"/>
    </source>
</evidence>